<comment type="caution">
    <text evidence="2">The sequence shown here is derived from an EMBL/GenBank/DDBJ whole genome shotgun (WGS) entry which is preliminary data.</text>
</comment>
<name>A0A9W6KMJ9_9ACTN</name>
<sequence length="87" mass="9914">MQMAKAPYFATIGPSAKQSGRGVQMMHPVFLYSQLRHRQQGLLGLEIRRGTAERDARRLWWRWSRPSQPEERPPAGRLVTCGPAVAE</sequence>
<accession>A0A9W6KMJ9</accession>
<dbReference type="AlphaFoldDB" id="A0A9W6KMJ9"/>
<reference evidence="2" key="1">
    <citation type="journal article" date="2014" name="Int. J. Syst. Evol. Microbiol.">
        <title>Complete genome sequence of Corynebacterium casei LMG S-19264T (=DSM 44701T), isolated from a smear-ripened cheese.</title>
        <authorList>
            <consortium name="US DOE Joint Genome Institute (JGI-PGF)"/>
            <person name="Walter F."/>
            <person name="Albersmeier A."/>
            <person name="Kalinowski J."/>
            <person name="Ruckert C."/>
        </authorList>
    </citation>
    <scope>NUCLEOTIDE SEQUENCE</scope>
    <source>
        <strain evidence="2">VKM Ac-1321</strain>
    </source>
</reference>
<keyword evidence="3" id="KW-1185">Reference proteome</keyword>
<gene>
    <name evidence="2" type="ORF">GCM10017581_060000</name>
</gene>
<protein>
    <submittedName>
        <fullName evidence="2">Uncharacterized protein</fullName>
    </submittedName>
</protein>
<evidence type="ECO:0000313" key="2">
    <source>
        <dbReference type="EMBL" id="GLL04253.1"/>
    </source>
</evidence>
<proteinExistence type="predicted"/>
<dbReference type="Proteomes" id="UP001143480">
    <property type="component" value="Unassembled WGS sequence"/>
</dbReference>
<evidence type="ECO:0000256" key="1">
    <source>
        <dbReference type="SAM" id="MobiDB-lite"/>
    </source>
</evidence>
<dbReference type="EMBL" id="BSFP01000042">
    <property type="protein sequence ID" value="GLL04253.1"/>
    <property type="molecule type" value="Genomic_DNA"/>
</dbReference>
<organism evidence="2 3">
    <name type="scientific">Dactylosporangium matsuzakiense</name>
    <dbReference type="NCBI Taxonomy" id="53360"/>
    <lineage>
        <taxon>Bacteria</taxon>
        <taxon>Bacillati</taxon>
        <taxon>Actinomycetota</taxon>
        <taxon>Actinomycetes</taxon>
        <taxon>Micromonosporales</taxon>
        <taxon>Micromonosporaceae</taxon>
        <taxon>Dactylosporangium</taxon>
    </lineage>
</organism>
<reference evidence="2" key="2">
    <citation type="submission" date="2023-01" db="EMBL/GenBank/DDBJ databases">
        <authorList>
            <person name="Sun Q."/>
            <person name="Evtushenko L."/>
        </authorList>
    </citation>
    <scope>NUCLEOTIDE SEQUENCE</scope>
    <source>
        <strain evidence="2">VKM Ac-1321</strain>
    </source>
</reference>
<evidence type="ECO:0000313" key="3">
    <source>
        <dbReference type="Proteomes" id="UP001143480"/>
    </source>
</evidence>
<feature type="region of interest" description="Disordered" evidence="1">
    <location>
        <begin position="66"/>
        <end position="87"/>
    </location>
</feature>